<dbReference type="AlphaFoldDB" id="A0ABC8XDD3"/>
<evidence type="ECO:0000313" key="1">
    <source>
        <dbReference type="EMBL" id="CAL4923664.1"/>
    </source>
</evidence>
<dbReference type="PANTHER" id="PTHR37375">
    <property type="entry name" value="EXPRESSED PROTEIN"/>
    <property type="match status" value="1"/>
</dbReference>
<reference evidence="2" key="1">
    <citation type="submission" date="2024-06" db="EMBL/GenBank/DDBJ databases">
        <authorList>
            <person name="Ryan C."/>
        </authorList>
    </citation>
    <scope>NUCLEOTIDE SEQUENCE [LARGE SCALE GENOMIC DNA]</scope>
</reference>
<sequence length="213" mass="23676">MAAAKIKSTALSVNNKCRNILAAGWEAHLNTIKVDAKGSEEEVYTSRVHYMIQKGTPYLIVPENDMHDTMPPHVAMTGDVLCLKDSKVPIIADSLKKAIMKEHEASSAASHRVILKFDIGSCIYIDSSGSNHNIELDSFEPPKPDLLMPFSAKLIDGINRNDSRRRVLILFCFEYFNVLARDAAMLSIDHHGIDVVAKVPERATLANVPHQYH</sequence>
<dbReference type="PANTHER" id="PTHR37375:SF1">
    <property type="entry name" value="DUF2470 DOMAIN-CONTAINING PROTEIN"/>
    <property type="match status" value="1"/>
</dbReference>
<evidence type="ECO:0000313" key="2">
    <source>
        <dbReference type="Proteomes" id="UP001497457"/>
    </source>
</evidence>
<keyword evidence="2" id="KW-1185">Reference proteome</keyword>
<dbReference type="SUPFAM" id="SSF50475">
    <property type="entry name" value="FMN-binding split barrel"/>
    <property type="match status" value="1"/>
</dbReference>
<dbReference type="Gene3D" id="3.20.180.10">
    <property type="entry name" value="PNP-oxidase-like"/>
    <property type="match status" value="1"/>
</dbReference>
<accession>A0ABC8XDD3</accession>
<proteinExistence type="predicted"/>
<name>A0ABC8XDD3_9POAL</name>
<dbReference type="InterPro" id="IPR037119">
    <property type="entry name" value="Haem_oxidase_HugZ-like_sf"/>
</dbReference>
<organism evidence="1 2">
    <name type="scientific">Urochloa decumbens</name>
    <dbReference type="NCBI Taxonomy" id="240449"/>
    <lineage>
        <taxon>Eukaryota</taxon>
        <taxon>Viridiplantae</taxon>
        <taxon>Streptophyta</taxon>
        <taxon>Embryophyta</taxon>
        <taxon>Tracheophyta</taxon>
        <taxon>Spermatophyta</taxon>
        <taxon>Magnoliopsida</taxon>
        <taxon>Liliopsida</taxon>
        <taxon>Poales</taxon>
        <taxon>Poaceae</taxon>
        <taxon>PACMAD clade</taxon>
        <taxon>Panicoideae</taxon>
        <taxon>Panicodae</taxon>
        <taxon>Paniceae</taxon>
        <taxon>Melinidinae</taxon>
        <taxon>Urochloa</taxon>
    </lineage>
</organism>
<protein>
    <submittedName>
        <fullName evidence="1">Uncharacterized protein</fullName>
    </submittedName>
</protein>
<dbReference type="Proteomes" id="UP001497457">
    <property type="component" value="Chromosome 14rd"/>
</dbReference>
<dbReference type="EMBL" id="OZ075124">
    <property type="protein sequence ID" value="CAL4923664.1"/>
    <property type="molecule type" value="Genomic_DNA"/>
</dbReference>
<gene>
    <name evidence="1" type="ORF">URODEC1_LOCUS22439</name>
</gene>
<reference evidence="1 2" key="2">
    <citation type="submission" date="2024-10" db="EMBL/GenBank/DDBJ databases">
        <authorList>
            <person name="Ryan C."/>
        </authorList>
    </citation>
    <scope>NUCLEOTIDE SEQUENCE [LARGE SCALE GENOMIC DNA]</scope>
</reference>